<dbReference type="Proteomes" id="UP000321726">
    <property type="component" value="Unassembled WGS sequence"/>
</dbReference>
<dbReference type="AlphaFoldDB" id="A0A1M6ZP26"/>
<keyword evidence="5" id="KW-1185">Reference proteome</keyword>
<sequence length="329" mass="37572">MAKPLAERRLGTVLETVVVELLDEARLAWPRIQDPDDSEGLHDFRVALRRLRSCLKDYFKDYLKGYRGFAGVSLDKGLMRELRDLARSTNAARDGEVMLAWLQDQHELLNGSERAAVAWWCERLVPQVEEEYRRIEFRVAAFPLLDARLREAMKGIRLKARKTPRFGPASADVLERLVTQWCAELDAIKGREDEDALHRPRITGKRLRYLLRAWRGEGEVLVVAESALKSFQEAFGQLHDDLVRCEALRASVQQHVLEETDARLAAAIRDPGARATAPRHLRGFMGLVAHHEQRTEAHLAEVLRLSRGKPRRELEKQLAEVAATMRGSH</sequence>
<protein>
    <submittedName>
        <fullName evidence="3">CHAD domain-containing protein</fullName>
    </submittedName>
</protein>
<proteinExistence type="predicted"/>
<evidence type="ECO:0000259" key="1">
    <source>
        <dbReference type="PROSITE" id="PS51708"/>
    </source>
</evidence>
<dbReference type="PANTHER" id="PTHR39339:SF1">
    <property type="entry name" value="CHAD DOMAIN-CONTAINING PROTEIN"/>
    <property type="match status" value="1"/>
</dbReference>
<reference evidence="2 5" key="2">
    <citation type="submission" date="2019-07" db="EMBL/GenBank/DDBJ databases">
        <title>Whole genome shotgun sequence of Halomonas cupida NBRC 102219.</title>
        <authorList>
            <person name="Hosoyama A."/>
            <person name="Uohara A."/>
            <person name="Ohji S."/>
            <person name="Ichikawa N."/>
        </authorList>
    </citation>
    <scope>NUCLEOTIDE SEQUENCE [LARGE SCALE GENOMIC DNA]</scope>
    <source>
        <strain evidence="2 5">NBRC 102219</strain>
    </source>
</reference>
<dbReference type="PROSITE" id="PS51708">
    <property type="entry name" value="CHAD"/>
    <property type="match status" value="1"/>
</dbReference>
<dbReference type="EMBL" id="FRCA01000001">
    <property type="protein sequence ID" value="SHL32093.1"/>
    <property type="molecule type" value="Genomic_DNA"/>
</dbReference>
<dbReference type="Proteomes" id="UP000184123">
    <property type="component" value="Unassembled WGS sequence"/>
</dbReference>
<dbReference type="PANTHER" id="PTHR39339">
    <property type="entry name" value="SLR1444 PROTEIN"/>
    <property type="match status" value="1"/>
</dbReference>
<dbReference type="Pfam" id="PF05235">
    <property type="entry name" value="CHAD"/>
    <property type="match status" value="1"/>
</dbReference>
<dbReference type="EMBL" id="BJXU01000020">
    <property type="protein sequence ID" value="GEN22701.1"/>
    <property type="molecule type" value="Genomic_DNA"/>
</dbReference>
<organism evidence="3 4">
    <name type="scientific">Halomonas cupida</name>
    <dbReference type="NCBI Taxonomy" id="44933"/>
    <lineage>
        <taxon>Bacteria</taxon>
        <taxon>Pseudomonadati</taxon>
        <taxon>Pseudomonadota</taxon>
        <taxon>Gammaproteobacteria</taxon>
        <taxon>Oceanospirillales</taxon>
        <taxon>Halomonadaceae</taxon>
        <taxon>Halomonas</taxon>
    </lineage>
</organism>
<evidence type="ECO:0000313" key="5">
    <source>
        <dbReference type="Proteomes" id="UP000321726"/>
    </source>
</evidence>
<feature type="domain" description="CHAD" evidence="1">
    <location>
        <begin position="7"/>
        <end position="294"/>
    </location>
</feature>
<dbReference type="Gene3D" id="1.40.20.10">
    <property type="entry name" value="CHAD domain"/>
    <property type="match status" value="1"/>
</dbReference>
<name>A0A1M6ZP26_9GAMM</name>
<dbReference type="SMART" id="SM00880">
    <property type="entry name" value="CHAD"/>
    <property type="match status" value="1"/>
</dbReference>
<dbReference type="OrthoDB" id="9810154at2"/>
<reference evidence="3 4" key="1">
    <citation type="submission" date="2016-11" db="EMBL/GenBank/DDBJ databases">
        <authorList>
            <person name="Jaros S."/>
            <person name="Januszkiewicz K."/>
            <person name="Wedrychowicz H."/>
        </authorList>
    </citation>
    <scope>NUCLEOTIDE SEQUENCE [LARGE SCALE GENOMIC DNA]</scope>
    <source>
        <strain evidence="3 4">DSM 4740</strain>
    </source>
</reference>
<dbReference type="InterPro" id="IPR038186">
    <property type="entry name" value="CHAD_dom_sf"/>
</dbReference>
<evidence type="ECO:0000313" key="4">
    <source>
        <dbReference type="Proteomes" id="UP000184123"/>
    </source>
</evidence>
<dbReference type="STRING" id="44933.SAMN05660971_00188"/>
<dbReference type="InterPro" id="IPR007899">
    <property type="entry name" value="CHAD_dom"/>
</dbReference>
<evidence type="ECO:0000313" key="2">
    <source>
        <dbReference type="EMBL" id="GEN22701.1"/>
    </source>
</evidence>
<accession>A0A1M6ZP26</accession>
<evidence type="ECO:0000313" key="3">
    <source>
        <dbReference type="EMBL" id="SHL32093.1"/>
    </source>
</evidence>
<gene>
    <name evidence="2" type="ORF">HCU01_06500</name>
    <name evidence="3" type="ORF">SAMN05660971_00188</name>
</gene>
<dbReference type="RefSeq" id="WP_073433154.1">
    <property type="nucleotide sequence ID" value="NZ_BJXU01000020.1"/>
</dbReference>